<dbReference type="InterPro" id="IPR024455">
    <property type="entry name" value="Phage_capsid"/>
</dbReference>
<evidence type="ECO:0000313" key="3">
    <source>
        <dbReference type="EMBL" id="EDS01642.1"/>
    </source>
</evidence>
<gene>
    <name evidence="3" type="ORF">EUBSIR_00440</name>
</gene>
<reference evidence="3" key="2">
    <citation type="submission" date="2014-06" db="EMBL/GenBank/DDBJ databases">
        <title>Draft genome sequence of Eubacterium siraeum (DSM 15702).</title>
        <authorList>
            <person name="Sudarsanam P."/>
            <person name="Ley R."/>
            <person name="Guruge J."/>
            <person name="Turnbaugh P.J."/>
            <person name="Mahowald M."/>
            <person name="Liep D."/>
            <person name="Gordon J."/>
        </authorList>
    </citation>
    <scope>NUCLEOTIDE SEQUENCE</scope>
    <source>
        <strain evidence="3">DSM 15702</strain>
    </source>
</reference>
<evidence type="ECO:0000313" key="4">
    <source>
        <dbReference type="Proteomes" id="UP000005326"/>
    </source>
</evidence>
<proteinExistence type="predicted"/>
<dbReference type="AlphaFoldDB" id="B0MKU7"/>
<evidence type="ECO:0000256" key="1">
    <source>
        <dbReference type="ARBA" id="ARBA00004328"/>
    </source>
</evidence>
<dbReference type="Pfam" id="PF05065">
    <property type="entry name" value="Phage_capsid"/>
    <property type="match status" value="1"/>
</dbReference>
<dbReference type="EMBL" id="ABCA03000033">
    <property type="protein sequence ID" value="EDS01642.1"/>
    <property type="molecule type" value="Genomic_DNA"/>
</dbReference>
<accession>B0MKU7</accession>
<name>B0MKU7_9FIRM</name>
<keyword evidence="4" id="KW-1185">Reference proteome</keyword>
<sequence>MNLKALIEKRNALIADMKSLCDKATAETRAMTTEEQTDYDAKKSEVEALNKTIRSIEEQNALNLNSAKSDGTATDKEQAETRAFENYLRTGQIVETREDVNLTKGDNGAVIPATIANKIIHKVIDICPIYQIATRYTLGGTLSIPYYDEETQAISMAYATEFTDPVSTSGKFLSIELKGYLARGFCKISRSLINNSQFDIVSYVINKVAIAAAKWIENQLINGAASKIDGLAAGVTQVVTTASATAITADELIDLQETIPDVYQDNACWIMNRATRTAIRKLKDNEGRYILNPDATAKWGYTLFGKPVYTTDSVSAIASEKTAIYYGDMSGLAVKTSEDVSIQILNEQYATQHAVGILTWIEIDAKVENAQKIAALKMKKAGG</sequence>
<protein>
    <submittedName>
        <fullName evidence="3">Phage major capsid protein, HK97 family</fullName>
    </submittedName>
</protein>
<dbReference type="InterPro" id="IPR054612">
    <property type="entry name" value="Phage_capsid-like_C"/>
</dbReference>
<evidence type="ECO:0000259" key="2">
    <source>
        <dbReference type="Pfam" id="PF05065"/>
    </source>
</evidence>
<comment type="caution">
    <text evidence="3">The sequence shown here is derived from an EMBL/GenBank/DDBJ whole genome shotgun (WGS) entry which is preliminary data.</text>
</comment>
<reference evidence="3" key="1">
    <citation type="submission" date="2007-10" db="EMBL/GenBank/DDBJ databases">
        <authorList>
            <person name="Fulton L."/>
            <person name="Clifton S."/>
            <person name="Fulton B."/>
            <person name="Xu J."/>
            <person name="Minx P."/>
            <person name="Pepin K.H."/>
            <person name="Johnson M."/>
            <person name="Thiruvilangam P."/>
            <person name="Bhonagiri V."/>
            <person name="Nash W.E."/>
            <person name="Mardis E.R."/>
            <person name="Wilson R.K."/>
        </authorList>
    </citation>
    <scope>NUCLEOTIDE SEQUENCE [LARGE SCALE GENOMIC DNA]</scope>
    <source>
        <strain evidence="3">DSM 15702</strain>
    </source>
</reference>
<dbReference type="SUPFAM" id="SSF56563">
    <property type="entry name" value="Major capsid protein gp5"/>
    <property type="match status" value="1"/>
</dbReference>
<feature type="domain" description="Phage capsid-like C-terminal" evidence="2">
    <location>
        <begin position="108"/>
        <end position="377"/>
    </location>
</feature>
<dbReference type="NCBIfam" id="TIGR01554">
    <property type="entry name" value="major_cap_HK97"/>
    <property type="match status" value="1"/>
</dbReference>
<organism evidence="3 4">
    <name type="scientific">[Eubacterium] siraeum DSM 15702</name>
    <dbReference type="NCBI Taxonomy" id="428128"/>
    <lineage>
        <taxon>Bacteria</taxon>
        <taxon>Bacillati</taxon>
        <taxon>Bacillota</taxon>
        <taxon>Clostridia</taxon>
        <taxon>Eubacteriales</taxon>
        <taxon>Oscillospiraceae</taxon>
        <taxon>Oscillospiraceae incertae sedis</taxon>
    </lineage>
</organism>
<dbReference type="Proteomes" id="UP000005326">
    <property type="component" value="Unassembled WGS sequence"/>
</dbReference>
<comment type="subcellular location">
    <subcellularLocation>
        <location evidence="1">Virion</location>
    </subcellularLocation>
</comment>
<dbReference type="Gene3D" id="3.30.2320.10">
    <property type="entry name" value="hypothetical protein PF0899 domain"/>
    <property type="match status" value="1"/>
</dbReference>